<proteinExistence type="predicted"/>
<evidence type="ECO:0000259" key="1">
    <source>
        <dbReference type="Pfam" id="PF13340"/>
    </source>
</evidence>
<feature type="non-terminal residue" evidence="2">
    <location>
        <position position="1"/>
    </location>
</feature>
<protein>
    <recommendedName>
        <fullName evidence="1">Insertion element IS402-like domain-containing protein</fullName>
    </recommendedName>
</protein>
<evidence type="ECO:0000313" key="3">
    <source>
        <dbReference type="Proteomes" id="UP000017133"/>
    </source>
</evidence>
<dbReference type="InterPro" id="IPR025161">
    <property type="entry name" value="IS402-like_dom"/>
</dbReference>
<accession>U7R0L3</accession>
<name>U7R0L3_PHOTE</name>
<keyword evidence="3" id="KW-1185">Reference proteome</keyword>
<feature type="domain" description="Insertion element IS402-like" evidence="1">
    <location>
        <begin position="8"/>
        <end position="38"/>
    </location>
</feature>
<organism evidence="2 3">
    <name type="scientific">Photorhabdus temperata J3</name>
    <dbReference type="NCBI Taxonomy" id="1389415"/>
    <lineage>
        <taxon>Bacteria</taxon>
        <taxon>Pseudomonadati</taxon>
        <taxon>Pseudomonadota</taxon>
        <taxon>Gammaproteobacteria</taxon>
        <taxon>Enterobacterales</taxon>
        <taxon>Morganellaceae</taxon>
        <taxon>Photorhabdus</taxon>
    </lineage>
</organism>
<sequence length="39" mass="4621">HHTGFIYHKTKHRQALEGILYRMRTGIPWRDLPSEFGNG</sequence>
<dbReference type="EMBL" id="AXDT01000079">
    <property type="protein sequence ID" value="ERT13438.1"/>
    <property type="molecule type" value="Genomic_DNA"/>
</dbReference>
<comment type="caution">
    <text evidence="2">The sequence shown here is derived from an EMBL/GenBank/DDBJ whole genome shotgun (WGS) entry which is preliminary data.</text>
</comment>
<dbReference type="Proteomes" id="UP000017133">
    <property type="component" value="Unassembled WGS sequence"/>
</dbReference>
<dbReference type="AlphaFoldDB" id="U7R0L3"/>
<reference evidence="2 3" key="1">
    <citation type="submission" date="2013-10" db="EMBL/GenBank/DDBJ databases">
        <title>Whole Genome Shotgun Sequence of Photorhabdus temperata J3.</title>
        <authorList>
            <person name="Park G.-S."/>
            <person name="Hong S.-J."/>
            <person name="Shin J.-H."/>
        </authorList>
    </citation>
    <scope>NUCLEOTIDE SEQUENCE [LARGE SCALE GENOMIC DNA]</scope>
    <source>
        <strain evidence="2 3">J3</strain>
    </source>
</reference>
<dbReference type="Pfam" id="PF13340">
    <property type="entry name" value="DUF4096"/>
    <property type="match status" value="1"/>
</dbReference>
<gene>
    <name evidence="2" type="ORF">O185_09185</name>
</gene>
<evidence type="ECO:0000313" key="2">
    <source>
        <dbReference type="EMBL" id="ERT13438.1"/>
    </source>
</evidence>